<comment type="caution">
    <text evidence="1">The sequence shown here is derived from an EMBL/GenBank/DDBJ whole genome shotgun (WGS) entry which is preliminary data.</text>
</comment>
<reference evidence="1 2" key="1">
    <citation type="submission" date="2013-08" db="EMBL/GenBank/DDBJ databases">
        <authorList>
            <person name="Huang J."/>
            <person name="Wang G."/>
        </authorList>
    </citation>
    <scope>NUCLEOTIDE SEQUENCE [LARGE SCALE GENOMIC DNA]</scope>
    <source>
        <strain evidence="1 2">JSM 072002</strain>
    </source>
</reference>
<gene>
    <name evidence="1" type="ORF">N784_03155</name>
</gene>
<dbReference type="OrthoDB" id="2360619at2"/>
<dbReference type="EMBL" id="AVPG01000010">
    <property type="protein sequence ID" value="KGX86866.1"/>
    <property type="molecule type" value="Genomic_DNA"/>
</dbReference>
<dbReference type="RefSeq" id="WP_036833984.1">
    <property type="nucleotide sequence ID" value="NZ_AVPG01000010.1"/>
</dbReference>
<dbReference type="AlphaFoldDB" id="A0A0A5G188"/>
<accession>A0A0A5G188</accession>
<sequence>MLTFEQKLTIIQSFPELTRQNVSLGRVNFHYNESVMDKKNVVYHLHPNGNGFVYAAYIEGYETDQRGMVNIRDFSEEQLNKIIKQSIDSLSMLPEEREYNGLEEQFVNESQQTLTLVYDFGLFNVYAGDMLDGTFTTYKEALDYLQQEGFTKK</sequence>
<name>A0A0A5G188_9BACI</name>
<dbReference type="STRING" id="1385512.N784_03155"/>
<organism evidence="1 2">
    <name type="scientific">Pontibacillus litoralis JSM 072002</name>
    <dbReference type="NCBI Taxonomy" id="1385512"/>
    <lineage>
        <taxon>Bacteria</taxon>
        <taxon>Bacillati</taxon>
        <taxon>Bacillota</taxon>
        <taxon>Bacilli</taxon>
        <taxon>Bacillales</taxon>
        <taxon>Bacillaceae</taxon>
        <taxon>Pontibacillus</taxon>
    </lineage>
</organism>
<evidence type="ECO:0000313" key="1">
    <source>
        <dbReference type="EMBL" id="KGX86866.1"/>
    </source>
</evidence>
<keyword evidence="2" id="KW-1185">Reference proteome</keyword>
<proteinExistence type="predicted"/>
<evidence type="ECO:0000313" key="2">
    <source>
        <dbReference type="Proteomes" id="UP000030401"/>
    </source>
</evidence>
<dbReference type="Proteomes" id="UP000030401">
    <property type="component" value="Unassembled WGS sequence"/>
</dbReference>
<dbReference type="eggNOG" id="ENOG50312X5">
    <property type="taxonomic scope" value="Bacteria"/>
</dbReference>
<protein>
    <submittedName>
        <fullName evidence="1">Uncharacterized protein</fullName>
    </submittedName>
</protein>